<dbReference type="Proteomes" id="UP000323597">
    <property type="component" value="Chromosome D08"/>
</dbReference>
<keyword evidence="2" id="KW-1185">Reference proteome</keyword>
<accession>A0A5D2U1V6</accession>
<dbReference type="AlphaFoldDB" id="A0A5D2U1V6"/>
<sequence>MQRGNGEFFHLYTIHQYTPSFLLAFCNTSYAQKTEKDRSEKTSYQSSTHGNYEICHPWLPRISQQIQSSYTFGILNNTIT</sequence>
<evidence type="ECO:0000313" key="2">
    <source>
        <dbReference type="Proteomes" id="UP000323597"/>
    </source>
</evidence>
<name>A0A5D2U1V6_GOSMU</name>
<reference evidence="1 2" key="1">
    <citation type="submission" date="2019-07" db="EMBL/GenBank/DDBJ databases">
        <title>WGS assembly of Gossypium mustelinum.</title>
        <authorList>
            <person name="Chen Z.J."/>
            <person name="Sreedasyam A."/>
            <person name="Ando A."/>
            <person name="Song Q."/>
            <person name="De L."/>
            <person name="Hulse-Kemp A."/>
            <person name="Ding M."/>
            <person name="Ye W."/>
            <person name="Kirkbride R."/>
            <person name="Jenkins J."/>
            <person name="Plott C."/>
            <person name="Lovell J."/>
            <person name="Lin Y.-M."/>
            <person name="Vaughn R."/>
            <person name="Liu B."/>
            <person name="Li W."/>
            <person name="Simpson S."/>
            <person name="Scheffler B."/>
            <person name="Saski C."/>
            <person name="Grover C."/>
            <person name="Hu G."/>
            <person name="Conover J."/>
            <person name="Carlson J."/>
            <person name="Shu S."/>
            <person name="Boston L."/>
            <person name="Williams M."/>
            <person name="Peterson D."/>
            <person name="Mcgee K."/>
            <person name="Jones D."/>
            <person name="Wendel J."/>
            <person name="Stelly D."/>
            <person name="Grimwood J."/>
            <person name="Schmutz J."/>
        </authorList>
    </citation>
    <scope>NUCLEOTIDE SEQUENCE [LARGE SCALE GENOMIC DNA]</scope>
    <source>
        <strain evidence="1">1408120.09</strain>
    </source>
</reference>
<proteinExistence type="predicted"/>
<evidence type="ECO:0000313" key="1">
    <source>
        <dbReference type="EMBL" id="TYI70554.1"/>
    </source>
</evidence>
<dbReference type="EMBL" id="CM017656">
    <property type="protein sequence ID" value="TYI70554.1"/>
    <property type="molecule type" value="Genomic_DNA"/>
</dbReference>
<organism evidence="1 2">
    <name type="scientific">Gossypium mustelinum</name>
    <name type="common">Cotton</name>
    <name type="synonym">Gossypium caicoense</name>
    <dbReference type="NCBI Taxonomy" id="34275"/>
    <lineage>
        <taxon>Eukaryota</taxon>
        <taxon>Viridiplantae</taxon>
        <taxon>Streptophyta</taxon>
        <taxon>Embryophyta</taxon>
        <taxon>Tracheophyta</taxon>
        <taxon>Spermatophyta</taxon>
        <taxon>Magnoliopsida</taxon>
        <taxon>eudicotyledons</taxon>
        <taxon>Gunneridae</taxon>
        <taxon>Pentapetalae</taxon>
        <taxon>rosids</taxon>
        <taxon>malvids</taxon>
        <taxon>Malvales</taxon>
        <taxon>Malvaceae</taxon>
        <taxon>Malvoideae</taxon>
        <taxon>Gossypium</taxon>
    </lineage>
</organism>
<protein>
    <submittedName>
        <fullName evidence="1">Uncharacterized protein</fullName>
    </submittedName>
</protein>
<gene>
    <name evidence="1" type="ORF">E1A91_D08G229600v1</name>
</gene>